<name>A0A3P9L6J3_ORYLA</name>
<dbReference type="Proteomes" id="UP000265180">
    <property type="component" value="Chromosome 16"/>
</dbReference>
<dbReference type="Ensembl" id="ENSORLT00020024581.1">
    <property type="protein sequence ID" value="ENSORLP00020016320.1"/>
    <property type="gene ID" value="ENSORLG00020017348.1"/>
</dbReference>
<dbReference type="AlphaFoldDB" id="A0A3P9L6J3"/>
<accession>A0A3P9L6J3</accession>
<evidence type="ECO:0000313" key="2">
    <source>
        <dbReference type="Ensembl" id="ENSORLP00020016320.1"/>
    </source>
</evidence>
<evidence type="ECO:0000256" key="1">
    <source>
        <dbReference type="SAM" id="MobiDB-lite"/>
    </source>
</evidence>
<feature type="region of interest" description="Disordered" evidence="1">
    <location>
        <begin position="1"/>
        <end position="24"/>
    </location>
</feature>
<reference evidence="2" key="4">
    <citation type="submission" date="2025-09" db="UniProtKB">
        <authorList>
            <consortium name="Ensembl"/>
        </authorList>
    </citation>
    <scope>IDENTIFICATION</scope>
    <source>
        <strain evidence="2">HNI</strain>
    </source>
</reference>
<evidence type="ECO:0000313" key="3">
    <source>
        <dbReference type="Proteomes" id="UP000265180"/>
    </source>
</evidence>
<reference key="1">
    <citation type="journal article" date="2007" name="Nature">
        <title>The medaka draft genome and insights into vertebrate genome evolution.</title>
        <authorList>
            <person name="Kasahara M."/>
            <person name="Naruse K."/>
            <person name="Sasaki S."/>
            <person name="Nakatani Y."/>
            <person name="Qu W."/>
            <person name="Ahsan B."/>
            <person name="Yamada T."/>
            <person name="Nagayasu Y."/>
            <person name="Doi K."/>
            <person name="Kasai Y."/>
            <person name="Jindo T."/>
            <person name="Kobayashi D."/>
            <person name="Shimada A."/>
            <person name="Toyoda A."/>
            <person name="Kuroki Y."/>
            <person name="Fujiyama A."/>
            <person name="Sasaki T."/>
            <person name="Shimizu A."/>
            <person name="Asakawa S."/>
            <person name="Shimizu N."/>
            <person name="Hashimoto S."/>
            <person name="Yang J."/>
            <person name="Lee Y."/>
            <person name="Matsushima K."/>
            <person name="Sugano S."/>
            <person name="Sakaizumi M."/>
            <person name="Narita T."/>
            <person name="Ohishi K."/>
            <person name="Haga S."/>
            <person name="Ohta F."/>
            <person name="Nomoto H."/>
            <person name="Nogata K."/>
            <person name="Morishita T."/>
            <person name="Endo T."/>
            <person name="Shin-I T."/>
            <person name="Takeda H."/>
            <person name="Morishita S."/>
            <person name="Kohara Y."/>
        </authorList>
    </citation>
    <scope>NUCLEOTIDE SEQUENCE [LARGE SCALE GENOMIC DNA]</scope>
    <source>
        <strain>Hd-rR</strain>
    </source>
</reference>
<reference evidence="2 3" key="2">
    <citation type="submission" date="2017-04" db="EMBL/GenBank/DDBJ databases">
        <title>CpG methylation of centromeres and impact of large insertions on vertebrate speciation.</title>
        <authorList>
            <person name="Ichikawa K."/>
            <person name="Yoshimura J."/>
            <person name="Morishita S."/>
        </authorList>
    </citation>
    <scope>NUCLEOTIDE SEQUENCE</scope>
    <source>
        <strain evidence="2 3">HNI</strain>
    </source>
</reference>
<reference evidence="2" key="3">
    <citation type="submission" date="2025-08" db="UniProtKB">
        <authorList>
            <consortium name="Ensembl"/>
        </authorList>
    </citation>
    <scope>IDENTIFICATION</scope>
    <source>
        <strain evidence="2">HNI</strain>
    </source>
</reference>
<protein>
    <submittedName>
        <fullName evidence="2">Uncharacterized protein</fullName>
    </submittedName>
</protein>
<proteinExistence type="predicted"/>
<sequence>RSPSGSAGSGVWPKQLINPPGPSSEGCLRVRRLTSFIALRRVICNIFYTEPILSRSRVRHMEPCSTNDLHLV</sequence>
<organism evidence="2 3">
    <name type="scientific">Oryzias latipes</name>
    <name type="common">Japanese rice fish</name>
    <name type="synonym">Japanese killifish</name>
    <dbReference type="NCBI Taxonomy" id="8090"/>
    <lineage>
        <taxon>Eukaryota</taxon>
        <taxon>Metazoa</taxon>
        <taxon>Chordata</taxon>
        <taxon>Craniata</taxon>
        <taxon>Vertebrata</taxon>
        <taxon>Euteleostomi</taxon>
        <taxon>Actinopterygii</taxon>
        <taxon>Neopterygii</taxon>
        <taxon>Teleostei</taxon>
        <taxon>Neoteleostei</taxon>
        <taxon>Acanthomorphata</taxon>
        <taxon>Ovalentaria</taxon>
        <taxon>Atherinomorphae</taxon>
        <taxon>Beloniformes</taxon>
        <taxon>Adrianichthyidae</taxon>
        <taxon>Oryziinae</taxon>
        <taxon>Oryzias</taxon>
    </lineage>
</organism>